<organism evidence="2 3">
    <name type="scientific">Cristinia sonorae</name>
    <dbReference type="NCBI Taxonomy" id="1940300"/>
    <lineage>
        <taxon>Eukaryota</taxon>
        <taxon>Fungi</taxon>
        <taxon>Dikarya</taxon>
        <taxon>Basidiomycota</taxon>
        <taxon>Agaricomycotina</taxon>
        <taxon>Agaricomycetes</taxon>
        <taxon>Agaricomycetidae</taxon>
        <taxon>Agaricales</taxon>
        <taxon>Pleurotineae</taxon>
        <taxon>Stephanosporaceae</taxon>
        <taxon>Cristinia</taxon>
    </lineage>
</organism>
<proteinExistence type="predicted"/>
<accession>A0A8K0UPH6</accession>
<sequence>MPIPAPLVLPQISISPAPPQEEFREPHSPFSSVHSQDLKEPDSPRPALLSPPPTASAHLRRQLSPLRPDDTVVAGRGIERERFEALLRASRERNAAVGAKKSPDLRKEIAVKAHKSKQMERRALFLAKLQAPPSPSAANAPKTPPESPAIFHYSLPSPGLESPLAVFELLAMENPHEHSQVWVEQVDFRIPGQGYTKIAAPRKALPVKRGMLPSLDQITARLSAGSHGVPASHEPHTARLPAFLRSRSQAEDAPPIQTPVDTKQRHALSAVGRLQFPKKKEEALPELKIVSPSPRAPCMPSSPVSPKLQITTTVVPRISSRSPDALTETNLQVFVAESRERMAKDMLSRLRRRTLPPTHSFPPVPVEERKLRRHSAPPELPLRERASFVKPVLNLPGAF</sequence>
<evidence type="ECO:0000313" key="3">
    <source>
        <dbReference type="Proteomes" id="UP000813824"/>
    </source>
</evidence>
<dbReference type="OrthoDB" id="3250108at2759"/>
<dbReference type="Proteomes" id="UP000813824">
    <property type="component" value="Unassembled WGS sequence"/>
</dbReference>
<gene>
    <name evidence="2" type="ORF">BXZ70DRAFT_162281</name>
</gene>
<comment type="caution">
    <text evidence="2">The sequence shown here is derived from an EMBL/GenBank/DDBJ whole genome shotgun (WGS) entry which is preliminary data.</text>
</comment>
<feature type="region of interest" description="Disordered" evidence="1">
    <location>
        <begin position="351"/>
        <end position="372"/>
    </location>
</feature>
<reference evidence="2" key="1">
    <citation type="journal article" date="2021" name="New Phytol.">
        <title>Evolutionary innovations through gain and loss of genes in the ectomycorrhizal Boletales.</title>
        <authorList>
            <person name="Wu G."/>
            <person name="Miyauchi S."/>
            <person name="Morin E."/>
            <person name="Kuo A."/>
            <person name="Drula E."/>
            <person name="Varga T."/>
            <person name="Kohler A."/>
            <person name="Feng B."/>
            <person name="Cao Y."/>
            <person name="Lipzen A."/>
            <person name="Daum C."/>
            <person name="Hundley H."/>
            <person name="Pangilinan J."/>
            <person name="Johnson J."/>
            <person name="Barry K."/>
            <person name="LaButti K."/>
            <person name="Ng V."/>
            <person name="Ahrendt S."/>
            <person name="Min B."/>
            <person name="Choi I.G."/>
            <person name="Park H."/>
            <person name="Plett J.M."/>
            <person name="Magnuson J."/>
            <person name="Spatafora J.W."/>
            <person name="Nagy L.G."/>
            <person name="Henrissat B."/>
            <person name="Grigoriev I.V."/>
            <person name="Yang Z.L."/>
            <person name="Xu J."/>
            <person name="Martin F.M."/>
        </authorList>
    </citation>
    <scope>NUCLEOTIDE SEQUENCE</scope>
    <source>
        <strain evidence="2">KKN 215</strain>
    </source>
</reference>
<protein>
    <submittedName>
        <fullName evidence="2">Uncharacterized protein</fullName>
    </submittedName>
</protein>
<name>A0A8K0UPH6_9AGAR</name>
<evidence type="ECO:0000256" key="1">
    <source>
        <dbReference type="SAM" id="MobiDB-lite"/>
    </source>
</evidence>
<feature type="region of interest" description="Disordered" evidence="1">
    <location>
        <begin position="1"/>
        <end position="72"/>
    </location>
</feature>
<dbReference type="AlphaFoldDB" id="A0A8K0UPH6"/>
<dbReference type="EMBL" id="JAEVFJ010000015">
    <property type="protein sequence ID" value="KAH8100595.1"/>
    <property type="molecule type" value="Genomic_DNA"/>
</dbReference>
<evidence type="ECO:0000313" key="2">
    <source>
        <dbReference type="EMBL" id="KAH8100595.1"/>
    </source>
</evidence>
<keyword evidence="3" id="KW-1185">Reference proteome</keyword>